<reference evidence="1 2" key="1">
    <citation type="submission" date="2015-05" db="EMBL/GenBank/DDBJ databases">
        <title>Distinctive expansion of gene families associated with plant cell wall degradation and secondary metabolism in the genomes of grapevine trunk pathogens.</title>
        <authorList>
            <person name="Lawrence D.P."/>
            <person name="Travadon R."/>
            <person name="Rolshausen P.E."/>
            <person name="Baumgartner K."/>
        </authorList>
    </citation>
    <scope>NUCLEOTIDE SEQUENCE [LARGE SCALE GENOMIC DNA]</scope>
    <source>
        <strain evidence="1">DA912</strain>
    </source>
</reference>
<dbReference type="Proteomes" id="UP000034680">
    <property type="component" value="Unassembled WGS sequence"/>
</dbReference>
<proteinExistence type="predicted"/>
<protein>
    <submittedName>
        <fullName evidence="1">Uncharacterized protein</fullName>
    </submittedName>
</protein>
<comment type="caution">
    <text evidence="1">The sequence shown here is derived from an EMBL/GenBank/DDBJ whole genome shotgun (WGS) entry which is preliminary data.</text>
</comment>
<sequence>MMESFKIDAWEAGTKINFEFMGNLNPIYYEGYSVQQGVEFIRTKNRKFRVIANPSYQHGRERKWISRRFPMIKIEPTRLINGNENPLTPYNLRAKLDGAELPSGRIQCIVEGQYLQHLAEGNITQAVVDNSLPIILSFFHVDNRGRKKCNVHDRKYVLWIRMDLKMFLIIAQEYDFKKFKLPFWCRECDDEIKTQTTLVYRDCAYSHEKETLRMRY</sequence>
<gene>
    <name evidence="1" type="ORF">UCDDA912_g10710</name>
</gene>
<reference evidence="1 2" key="2">
    <citation type="submission" date="2015-05" db="EMBL/GenBank/DDBJ databases">
        <authorList>
            <person name="Morales-Cruz A."/>
            <person name="Amrine K.C."/>
            <person name="Cantu D."/>
        </authorList>
    </citation>
    <scope>NUCLEOTIDE SEQUENCE [LARGE SCALE GENOMIC DNA]</scope>
    <source>
        <strain evidence="1">DA912</strain>
    </source>
</reference>
<dbReference type="EMBL" id="LCUC01000859">
    <property type="protein sequence ID" value="KKY29366.1"/>
    <property type="molecule type" value="Genomic_DNA"/>
</dbReference>
<keyword evidence="2" id="KW-1185">Reference proteome</keyword>
<organism evidence="1 2">
    <name type="scientific">Diaporthe ampelina</name>
    <dbReference type="NCBI Taxonomy" id="1214573"/>
    <lineage>
        <taxon>Eukaryota</taxon>
        <taxon>Fungi</taxon>
        <taxon>Dikarya</taxon>
        <taxon>Ascomycota</taxon>
        <taxon>Pezizomycotina</taxon>
        <taxon>Sordariomycetes</taxon>
        <taxon>Sordariomycetidae</taxon>
        <taxon>Diaporthales</taxon>
        <taxon>Diaporthaceae</taxon>
        <taxon>Diaporthe</taxon>
    </lineage>
</organism>
<dbReference type="AlphaFoldDB" id="A0A0G2F555"/>
<name>A0A0G2F555_9PEZI</name>
<accession>A0A0G2F555</accession>
<evidence type="ECO:0000313" key="1">
    <source>
        <dbReference type="EMBL" id="KKY29366.1"/>
    </source>
</evidence>
<evidence type="ECO:0000313" key="2">
    <source>
        <dbReference type="Proteomes" id="UP000034680"/>
    </source>
</evidence>